<protein>
    <submittedName>
        <fullName evidence="1">Uncharacterized protein</fullName>
    </submittedName>
</protein>
<dbReference type="Proteomes" id="UP000824881">
    <property type="component" value="Unassembled WGS sequence"/>
</dbReference>
<comment type="caution">
    <text evidence="1">The sequence shown here is derived from an EMBL/GenBank/DDBJ whole genome shotgun (WGS) entry which is preliminary data.</text>
</comment>
<accession>A0ACB7J9X7</accession>
<name>A0ACB7J9X7_PLECO</name>
<gene>
    <name evidence="1" type="ORF">CCMSSC00406_0006092</name>
</gene>
<proteinExistence type="predicted"/>
<evidence type="ECO:0000313" key="2">
    <source>
        <dbReference type="Proteomes" id="UP000824881"/>
    </source>
</evidence>
<dbReference type="EMBL" id="WQMT02000002">
    <property type="protein sequence ID" value="KAG9226683.1"/>
    <property type="molecule type" value="Genomic_DNA"/>
</dbReference>
<keyword evidence="2" id="KW-1185">Reference proteome</keyword>
<reference evidence="1 2" key="1">
    <citation type="journal article" date="2021" name="Appl. Environ. Microbiol.">
        <title>Genetic linkage and physical mapping for an oyster mushroom Pleurotus cornucopiae and QTL analysis for the trait cap color.</title>
        <authorList>
            <person name="Zhang Y."/>
            <person name="Gao W."/>
            <person name="Sonnenberg A."/>
            <person name="Chen Q."/>
            <person name="Zhang J."/>
            <person name="Huang C."/>
        </authorList>
    </citation>
    <scope>NUCLEOTIDE SEQUENCE [LARGE SCALE GENOMIC DNA]</scope>
    <source>
        <strain evidence="1">CCMSSC00406</strain>
    </source>
</reference>
<sequence length="391" mass="43696">MTRPPRRTADSDNNTIPTPHRIARPQRQTRSTTTRGDRLGLSPPRGGSLPEVKQSPGASDNLPIPSRFLEPPNIDDSIVYKALLLELPQVPKSFSFAQKSSTNSRAPVEEELTLDHKEQLEKVVPCWGIMSKLIVKLREALKSRHQPLESDPFMYRLTIDSRCAHLPSRICGEHDTEDWVHSAILRPAIAVLQYLLNNNTSTRKFPNISSVGGPAPIPDGVMFKISTSRDNALITIEFKTHNVLGDDWLQQIDQVINGSKTSVKGSAIKFVWPGSAKKLGKPTKVLVQLWGQMLSWKVEYMILSSYRHTYFFFKPKDRSNTLYITNDFRPGDVDLLPATVSFMALALGLYSIQDLDLPPADTNHWATVCNGPGVVSGLDPRTFLPPIEVKK</sequence>
<evidence type="ECO:0000313" key="1">
    <source>
        <dbReference type="EMBL" id="KAG9226683.1"/>
    </source>
</evidence>
<organism evidence="1 2">
    <name type="scientific">Pleurotus cornucopiae</name>
    <name type="common">Cornucopia mushroom</name>
    <dbReference type="NCBI Taxonomy" id="5321"/>
    <lineage>
        <taxon>Eukaryota</taxon>
        <taxon>Fungi</taxon>
        <taxon>Dikarya</taxon>
        <taxon>Basidiomycota</taxon>
        <taxon>Agaricomycotina</taxon>
        <taxon>Agaricomycetes</taxon>
        <taxon>Agaricomycetidae</taxon>
        <taxon>Agaricales</taxon>
        <taxon>Pleurotineae</taxon>
        <taxon>Pleurotaceae</taxon>
        <taxon>Pleurotus</taxon>
    </lineage>
</organism>